<dbReference type="OrthoDB" id="9428588at2759"/>
<protein>
    <submittedName>
        <fullName evidence="1">Stromal interaction molecule 1</fullName>
    </submittedName>
</protein>
<reference evidence="1 2" key="1">
    <citation type="submission" date="2019-04" db="EMBL/GenBank/DDBJ databases">
        <title>Draft genome of the big-headed turtle Platysternon megacephalum.</title>
        <authorList>
            <person name="Gong S."/>
        </authorList>
    </citation>
    <scope>NUCLEOTIDE SEQUENCE [LARGE SCALE GENOMIC DNA]</scope>
    <source>
        <strain evidence="1">DO16091913</strain>
        <tissue evidence="1">Muscle</tissue>
    </source>
</reference>
<name>A0A4D9DTG2_9SAUR</name>
<dbReference type="EMBL" id="QXTE01000311">
    <property type="protein sequence ID" value="TFJ99691.1"/>
    <property type="molecule type" value="Genomic_DNA"/>
</dbReference>
<dbReference type="STRING" id="55544.A0A4D9DTG2"/>
<sequence>MELVIDVGERNFLVGRVENMHNEYVAKLSAEISRLSELIDEMEGKCRQPASEFLQDIRSTLARCENEKVPQVVESPSRWKKIFLTIKNLNDYLKSIKGSLLSCTEKKWNQFLAKERENVGERGKFSCGYCHEENYQRGDAFVDSDSLVEENSGLKQSCC</sequence>
<evidence type="ECO:0000313" key="1">
    <source>
        <dbReference type="EMBL" id="TFJ99691.1"/>
    </source>
</evidence>
<accession>A0A4D9DTG2</accession>
<dbReference type="Proteomes" id="UP000297703">
    <property type="component" value="Unassembled WGS sequence"/>
</dbReference>
<evidence type="ECO:0000313" key="2">
    <source>
        <dbReference type="Proteomes" id="UP000297703"/>
    </source>
</evidence>
<comment type="caution">
    <text evidence="1">The sequence shown here is derived from an EMBL/GenBank/DDBJ whole genome shotgun (WGS) entry which is preliminary data.</text>
</comment>
<keyword evidence="2" id="KW-1185">Reference proteome</keyword>
<organism evidence="1 2">
    <name type="scientific">Platysternon megacephalum</name>
    <name type="common">big-headed turtle</name>
    <dbReference type="NCBI Taxonomy" id="55544"/>
    <lineage>
        <taxon>Eukaryota</taxon>
        <taxon>Metazoa</taxon>
        <taxon>Chordata</taxon>
        <taxon>Craniata</taxon>
        <taxon>Vertebrata</taxon>
        <taxon>Euteleostomi</taxon>
        <taxon>Archelosauria</taxon>
        <taxon>Testudinata</taxon>
        <taxon>Testudines</taxon>
        <taxon>Cryptodira</taxon>
        <taxon>Durocryptodira</taxon>
        <taxon>Testudinoidea</taxon>
        <taxon>Platysternidae</taxon>
        <taxon>Platysternon</taxon>
    </lineage>
</organism>
<dbReference type="AlphaFoldDB" id="A0A4D9DTG2"/>
<gene>
    <name evidence="1" type="ORF">DR999_PMT18240</name>
</gene>
<reference evidence="1 2" key="2">
    <citation type="submission" date="2019-04" db="EMBL/GenBank/DDBJ databases">
        <title>The genome sequence of big-headed turtle.</title>
        <authorList>
            <person name="Gong S."/>
        </authorList>
    </citation>
    <scope>NUCLEOTIDE SEQUENCE [LARGE SCALE GENOMIC DNA]</scope>
    <source>
        <strain evidence="1">DO16091913</strain>
        <tissue evidence="1">Muscle</tissue>
    </source>
</reference>
<proteinExistence type="predicted"/>